<reference evidence="2 3" key="1">
    <citation type="submission" date="2023-10" db="EMBL/GenBank/DDBJ databases">
        <title>Host Genetic Regulation of Human Gut Microbial Structural Variation.</title>
        <authorList>
            <person name="Harmsen H.J.M."/>
        </authorList>
    </citation>
    <scope>NUCLEOTIDE SEQUENCE [LARGE SCALE GENOMIC DNA]</scope>
    <source>
        <strain evidence="2 3">HTF-F</strain>
    </source>
</reference>
<keyword evidence="3" id="KW-1185">Reference proteome</keyword>
<proteinExistence type="inferred from homology"/>
<organism evidence="2 3">
    <name type="scientific">Faecalibacterium wellingii</name>
    <dbReference type="NCBI Taxonomy" id="2929491"/>
    <lineage>
        <taxon>Bacteria</taxon>
        <taxon>Bacillati</taxon>
        <taxon>Bacillota</taxon>
        <taxon>Clostridia</taxon>
        <taxon>Eubacteriales</taxon>
        <taxon>Oscillospiraceae</taxon>
        <taxon>Faecalibacterium</taxon>
    </lineage>
</organism>
<keyword evidence="1" id="KW-0663">Pyridoxal phosphate</keyword>
<dbReference type="Gene3D" id="3.40.640.10">
    <property type="entry name" value="Type I PLP-dependent aspartate aminotransferase-like (Major domain)"/>
    <property type="match status" value="1"/>
</dbReference>
<dbReference type="SUPFAM" id="SSF53383">
    <property type="entry name" value="PLP-dependent transferases"/>
    <property type="match status" value="1"/>
</dbReference>
<dbReference type="InterPro" id="IPR015421">
    <property type="entry name" value="PyrdxlP-dep_Trfase_major"/>
</dbReference>
<comment type="caution">
    <text evidence="2">The sequence shown here is derived from an EMBL/GenBank/DDBJ whole genome shotgun (WGS) entry which is preliminary data.</text>
</comment>
<dbReference type="Pfam" id="PF01041">
    <property type="entry name" value="DegT_DnrJ_EryC1"/>
    <property type="match status" value="1"/>
</dbReference>
<evidence type="ECO:0000313" key="2">
    <source>
        <dbReference type="EMBL" id="MDU8689300.1"/>
    </source>
</evidence>
<keyword evidence="2" id="KW-0032">Aminotransferase</keyword>
<dbReference type="RefSeq" id="WP_249238154.1">
    <property type="nucleotide sequence ID" value="NZ_CP094473.1"/>
</dbReference>
<name>A0ABU3U1B5_9FIRM</name>
<sequence>MEKYRWPPYIPEMGDLVKDYIDQGKPLSIPDESGIIHELECDFAKLHHRKYALAVSSGTMALYSAYFALGLSEEDEVICTAFSYHATAAPLLHFGVKIVFCDVEPDTGNIDTAQIEQLITPKTRAIVTNDQWGHPCDKERVLELCRRHGLRYVEDCSHAHFAQYGGRYVGTFGDVACWSLQGRKLLSGGEGGILLTDDQDLYERAVLLGHNLKRPAQSVKNEIYRPLDRTGYGLKLRMHPLAALMIDHELKNYCFSWIESRARTLEYFQSQLQGTFLRPMARRDYVTSMGAWYGFMPRLDPAYKVDREHFIRWMNDQQLQISIPKSRPIPDYALFAPDRFPIGHFTKHPVGTYLNAQSYYAQIVNIPTFTFEEYDQIDRYIERIHEYERLFL</sequence>
<gene>
    <name evidence="2" type="ORF">RX402_11215</name>
</gene>
<dbReference type="GO" id="GO:0008483">
    <property type="term" value="F:transaminase activity"/>
    <property type="evidence" value="ECO:0007669"/>
    <property type="project" value="UniProtKB-KW"/>
</dbReference>
<dbReference type="EMBL" id="JAWHPR010000006">
    <property type="protein sequence ID" value="MDU8689300.1"/>
    <property type="molecule type" value="Genomic_DNA"/>
</dbReference>
<dbReference type="PIRSF" id="PIRSF000390">
    <property type="entry name" value="PLP_StrS"/>
    <property type="match status" value="1"/>
</dbReference>
<dbReference type="InterPro" id="IPR015422">
    <property type="entry name" value="PyrdxlP-dep_Trfase_small"/>
</dbReference>
<protein>
    <submittedName>
        <fullName evidence="2">Aminotransferase class I/II-fold pyridoxal phosphate-dependent enzyme</fullName>
    </submittedName>
</protein>
<dbReference type="Gene3D" id="3.90.1150.10">
    <property type="entry name" value="Aspartate Aminotransferase, domain 1"/>
    <property type="match status" value="1"/>
</dbReference>
<dbReference type="Proteomes" id="UP001263246">
    <property type="component" value="Unassembled WGS sequence"/>
</dbReference>
<dbReference type="PANTHER" id="PTHR30244">
    <property type="entry name" value="TRANSAMINASE"/>
    <property type="match status" value="1"/>
</dbReference>
<evidence type="ECO:0000256" key="1">
    <source>
        <dbReference type="RuleBase" id="RU004508"/>
    </source>
</evidence>
<dbReference type="InterPro" id="IPR000653">
    <property type="entry name" value="DegT/StrS_aminotransferase"/>
</dbReference>
<dbReference type="PANTHER" id="PTHR30244:SF34">
    <property type="entry name" value="DTDP-4-AMINO-4,6-DIDEOXYGALACTOSE TRANSAMINASE"/>
    <property type="match status" value="1"/>
</dbReference>
<keyword evidence="2" id="KW-0808">Transferase</keyword>
<evidence type="ECO:0000313" key="3">
    <source>
        <dbReference type="Proteomes" id="UP001263246"/>
    </source>
</evidence>
<dbReference type="InterPro" id="IPR015424">
    <property type="entry name" value="PyrdxlP-dep_Trfase"/>
</dbReference>
<accession>A0ABU3U1B5</accession>
<comment type="similarity">
    <text evidence="1">Belongs to the DegT/DnrJ/EryC1 family.</text>
</comment>